<sequence>MKEVQGYTSNVYDQMRSIKITAQINDLQKVNAACKKMTKEARVNFKKKYGSLLDLLSITVEAPVLSAMAQFWNSNLKCLELPGLDLVPTIEEYEMMLRIPCNEKAGPS</sequence>
<dbReference type="Pfam" id="PF24924">
    <property type="entry name" value="DUF7745"/>
    <property type="match status" value="1"/>
</dbReference>
<reference evidence="2 3" key="1">
    <citation type="submission" date="2024-01" db="EMBL/GenBank/DDBJ databases">
        <title>The genomes of 5 underutilized Papilionoideae crops provide insights into root nodulation and disease resistanc.</title>
        <authorList>
            <person name="Jiang F."/>
        </authorList>
    </citation>
    <scope>NUCLEOTIDE SEQUENCE [LARGE SCALE GENOMIC DNA]</scope>
    <source>
        <strain evidence="2">LVBAO_FW01</strain>
        <tissue evidence="2">Leaves</tissue>
    </source>
</reference>
<dbReference type="EMBL" id="JAYMYQ010000008">
    <property type="protein sequence ID" value="KAK7315984.1"/>
    <property type="molecule type" value="Genomic_DNA"/>
</dbReference>
<comment type="caution">
    <text evidence="2">The sequence shown here is derived from an EMBL/GenBank/DDBJ whole genome shotgun (WGS) entry which is preliminary data.</text>
</comment>
<protein>
    <recommendedName>
        <fullName evidence="1">DUF7745 domain-containing protein</fullName>
    </recommendedName>
</protein>
<feature type="domain" description="DUF7745" evidence="1">
    <location>
        <begin position="35"/>
        <end position="104"/>
    </location>
</feature>
<dbReference type="InterPro" id="IPR056647">
    <property type="entry name" value="DUF7745"/>
</dbReference>
<dbReference type="PANTHER" id="PTHR48154">
    <property type="entry name" value="PROTEIN, PUTATIVE-RELATED"/>
    <property type="match status" value="1"/>
</dbReference>
<name>A0AAN9KHS4_CANGL</name>
<keyword evidence="3" id="KW-1185">Reference proteome</keyword>
<evidence type="ECO:0000259" key="1">
    <source>
        <dbReference type="Pfam" id="PF24924"/>
    </source>
</evidence>
<dbReference type="PANTHER" id="PTHR48154:SF1">
    <property type="entry name" value="PROTEIN, PUTATIVE-RELATED"/>
    <property type="match status" value="1"/>
</dbReference>
<proteinExistence type="predicted"/>
<dbReference type="AlphaFoldDB" id="A0AAN9KHS4"/>
<gene>
    <name evidence="2" type="ORF">VNO77_34570</name>
</gene>
<accession>A0AAN9KHS4</accession>
<organism evidence="2 3">
    <name type="scientific">Canavalia gladiata</name>
    <name type="common">Sword bean</name>
    <name type="synonym">Dolichos gladiatus</name>
    <dbReference type="NCBI Taxonomy" id="3824"/>
    <lineage>
        <taxon>Eukaryota</taxon>
        <taxon>Viridiplantae</taxon>
        <taxon>Streptophyta</taxon>
        <taxon>Embryophyta</taxon>
        <taxon>Tracheophyta</taxon>
        <taxon>Spermatophyta</taxon>
        <taxon>Magnoliopsida</taxon>
        <taxon>eudicotyledons</taxon>
        <taxon>Gunneridae</taxon>
        <taxon>Pentapetalae</taxon>
        <taxon>rosids</taxon>
        <taxon>fabids</taxon>
        <taxon>Fabales</taxon>
        <taxon>Fabaceae</taxon>
        <taxon>Papilionoideae</taxon>
        <taxon>50 kb inversion clade</taxon>
        <taxon>NPAAA clade</taxon>
        <taxon>indigoferoid/millettioid clade</taxon>
        <taxon>Phaseoleae</taxon>
        <taxon>Canavalia</taxon>
    </lineage>
</organism>
<evidence type="ECO:0000313" key="2">
    <source>
        <dbReference type="EMBL" id="KAK7315984.1"/>
    </source>
</evidence>
<dbReference type="Proteomes" id="UP001367508">
    <property type="component" value="Unassembled WGS sequence"/>
</dbReference>
<evidence type="ECO:0000313" key="3">
    <source>
        <dbReference type="Proteomes" id="UP001367508"/>
    </source>
</evidence>